<dbReference type="SUPFAM" id="SSF50249">
    <property type="entry name" value="Nucleic acid-binding proteins"/>
    <property type="match status" value="1"/>
</dbReference>
<keyword evidence="6 8" id="KW-0460">Magnesium</keyword>
<dbReference type="InterPro" id="IPR027408">
    <property type="entry name" value="PNPase/RNase_PH_dom_sf"/>
</dbReference>
<dbReference type="Pfam" id="PF00013">
    <property type="entry name" value="KH_1"/>
    <property type="match status" value="1"/>
</dbReference>
<dbReference type="NCBIfam" id="TIGR03591">
    <property type="entry name" value="polynuc_phos"/>
    <property type="match status" value="1"/>
</dbReference>
<comment type="similarity">
    <text evidence="1 8">Belongs to the polyribonucleotide nucleotidyltransferase family.</text>
</comment>
<dbReference type="HAMAP" id="MF_01595">
    <property type="entry name" value="PNPase"/>
    <property type="match status" value="1"/>
</dbReference>
<keyword evidence="3 8" id="KW-0808">Transferase</keyword>
<dbReference type="InterPro" id="IPR001247">
    <property type="entry name" value="ExoRNase_PH_dom1"/>
</dbReference>
<dbReference type="Gene3D" id="2.40.50.140">
    <property type="entry name" value="Nucleic acid-binding proteins"/>
    <property type="match status" value="1"/>
</dbReference>
<organism evidence="10 11">
    <name type="scientific">Candidatus Glassbacteria bacterium RIFCSPLOWO2_12_FULL_58_11</name>
    <dbReference type="NCBI Taxonomy" id="1817867"/>
    <lineage>
        <taxon>Bacteria</taxon>
        <taxon>Candidatus Glassiibacteriota</taxon>
    </lineage>
</organism>
<comment type="function">
    <text evidence="8">Involved in mRNA degradation. Catalyzes the phosphorolysis of single-stranded polyribonucleotides processively in the 3'- to 5'-direction.</text>
</comment>
<dbReference type="FunFam" id="2.40.50.140:FF:000189">
    <property type="entry name" value="Polyribonucleotide nucleotidyltransferase, putative"/>
    <property type="match status" value="1"/>
</dbReference>
<dbReference type="SMART" id="SM00322">
    <property type="entry name" value="KH"/>
    <property type="match status" value="1"/>
</dbReference>
<dbReference type="Proteomes" id="UP000179129">
    <property type="component" value="Unassembled WGS sequence"/>
</dbReference>
<comment type="cofactor">
    <cofactor evidence="8">
        <name>Mg(2+)</name>
        <dbReference type="ChEBI" id="CHEBI:18420"/>
    </cofactor>
</comment>
<dbReference type="GO" id="GO:0003723">
    <property type="term" value="F:RNA binding"/>
    <property type="evidence" value="ECO:0007669"/>
    <property type="project" value="UniProtKB-UniRule"/>
</dbReference>
<dbReference type="EMBL" id="MFIX01000192">
    <property type="protein sequence ID" value="OGG02193.1"/>
    <property type="molecule type" value="Genomic_DNA"/>
</dbReference>
<dbReference type="CDD" id="cd11363">
    <property type="entry name" value="RNase_PH_PNPase_1"/>
    <property type="match status" value="1"/>
</dbReference>
<dbReference type="NCBIfam" id="NF008805">
    <property type="entry name" value="PRK11824.1"/>
    <property type="match status" value="1"/>
</dbReference>
<dbReference type="InterPro" id="IPR036612">
    <property type="entry name" value="KH_dom_type_1_sf"/>
</dbReference>
<evidence type="ECO:0000313" key="10">
    <source>
        <dbReference type="EMBL" id="OGG02193.1"/>
    </source>
</evidence>
<evidence type="ECO:0000259" key="9">
    <source>
        <dbReference type="PROSITE" id="PS50126"/>
    </source>
</evidence>
<dbReference type="FunFam" id="3.30.230.70:FF:000001">
    <property type="entry name" value="Polyribonucleotide nucleotidyltransferase"/>
    <property type="match status" value="1"/>
</dbReference>
<dbReference type="Pfam" id="PF03725">
    <property type="entry name" value="RNase_PH_C"/>
    <property type="match status" value="1"/>
</dbReference>
<dbReference type="SUPFAM" id="SSF54791">
    <property type="entry name" value="Eukaryotic type KH-domain (KH-domain type I)"/>
    <property type="match status" value="1"/>
</dbReference>
<dbReference type="EC" id="2.7.7.8" evidence="8"/>
<dbReference type="InterPro" id="IPR004088">
    <property type="entry name" value="KH_dom_type_1"/>
</dbReference>
<dbReference type="GO" id="GO:0000287">
    <property type="term" value="F:magnesium ion binding"/>
    <property type="evidence" value="ECO:0007669"/>
    <property type="project" value="UniProtKB-UniRule"/>
</dbReference>
<keyword evidence="4 8" id="KW-0548">Nucleotidyltransferase</keyword>
<dbReference type="FunFam" id="3.30.1370.10:FF:000001">
    <property type="entry name" value="Polyribonucleotide nucleotidyltransferase"/>
    <property type="match status" value="1"/>
</dbReference>
<evidence type="ECO:0000256" key="6">
    <source>
        <dbReference type="ARBA" id="ARBA00022842"/>
    </source>
</evidence>
<name>A0A1F5YQ47_9BACT</name>
<dbReference type="InterPro" id="IPR015847">
    <property type="entry name" value="ExoRNase_PH_dom2"/>
</dbReference>
<protein>
    <recommendedName>
        <fullName evidence="8">Polyribonucleotide nucleotidyltransferase</fullName>
        <ecNumber evidence="8">2.7.7.8</ecNumber>
    </recommendedName>
    <alternativeName>
        <fullName evidence="8">Polynucleotide phosphorylase</fullName>
        <shortName evidence="8">PNPase</shortName>
    </alternativeName>
</protein>
<keyword evidence="2 8" id="KW-0963">Cytoplasm</keyword>
<comment type="catalytic activity">
    <reaction evidence="8">
        <text>RNA(n+1) + phosphate = RNA(n) + a ribonucleoside 5'-diphosphate</text>
        <dbReference type="Rhea" id="RHEA:22096"/>
        <dbReference type="Rhea" id="RHEA-COMP:14527"/>
        <dbReference type="Rhea" id="RHEA-COMP:17342"/>
        <dbReference type="ChEBI" id="CHEBI:43474"/>
        <dbReference type="ChEBI" id="CHEBI:57930"/>
        <dbReference type="ChEBI" id="CHEBI:140395"/>
        <dbReference type="EC" id="2.7.7.8"/>
    </reaction>
</comment>
<feature type="binding site" evidence="8">
    <location>
        <position position="490"/>
    </location>
    <ligand>
        <name>Mg(2+)</name>
        <dbReference type="ChEBI" id="CHEBI:18420"/>
    </ligand>
</feature>
<dbReference type="PANTHER" id="PTHR11252:SF0">
    <property type="entry name" value="POLYRIBONUCLEOTIDE NUCLEOTIDYLTRANSFERASE 1, MITOCHONDRIAL"/>
    <property type="match status" value="1"/>
</dbReference>
<dbReference type="GO" id="GO:0000175">
    <property type="term" value="F:3'-5'-RNA exonuclease activity"/>
    <property type="evidence" value="ECO:0007669"/>
    <property type="project" value="TreeGrafter"/>
</dbReference>
<evidence type="ECO:0000256" key="8">
    <source>
        <dbReference type="HAMAP-Rule" id="MF_01595"/>
    </source>
</evidence>
<evidence type="ECO:0000313" key="11">
    <source>
        <dbReference type="Proteomes" id="UP000179129"/>
    </source>
</evidence>
<dbReference type="CDD" id="cd11364">
    <property type="entry name" value="RNase_PH_PNPase_2"/>
    <property type="match status" value="1"/>
</dbReference>
<evidence type="ECO:0000256" key="3">
    <source>
        <dbReference type="ARBA" id="ARBA00022679"/>
    </source>
</evidence>
<dbReference type="SUPFAM" id="SSF54211">
    <property type="entry name" value="Ribosomal protein S5 domain 2-like"/>
    <property type="match status" value="2"/>
</dbReference>
<dbReference type="InterPro" id="IPR004087">
    <property type="entry name" value="KH_dom"/>
</dbReference>
<dbReference type="STRING" id="1817867.A3F83_00745"/>
<gene>
    <name evidence="8" type="primary">pnp</name>
    <name evidence="10" type="ORF">A3F83_00745</name>
</gene>
<dbReference type="InterPro" id="IPR012340">
    <property type="entry name" value="NA-bd_OB-fold"/>
</dbReference>
<proteinExistence type="inferred from homology"/>
<reference evidence="10 11" key="1">
    <citation type="journal article" date="2016" name="Nat. Commun.">
        <title>Thousands of microbial genomes shed light on interconnected biogeochemical processes in an aquifer system.</title>
        <authorList>
            <person name="Anantharaman K."/>
            <person name="Brown C.T."/>
            <person name="Hug L.A."/>
            <person name="Sharon I."/>
            <person name="Castelle C.J."/>
            <person name="Probst A.J."/>
            <person name="Thomas B.C."/>
            <person name="Singh A."/>
            <person name="Wilkins M.J."/>
            <person name="Karaoz U."/>
            <person name="Brodie E.L."/>
            <person name="Williams K.H."/>
            <person name="Hubbard S.S."/>
            <person name="Banfield J.F."/>
        </authorList>
    </citation>
    <scope>NUCLEOTIDE SEQUENCE [LARGE SCALE GENOMIC DNA]</scope>
</reference>
<dbReference type="InterPro" id="IPR020568">
    <property type="entry name" value="Ribosomal_Su5_D2-typ_SF"/>
</dbReference>
<dbReference type="GO" id="GO:0006396">
    <property type="term" value="P:RNA processing"/>
    <property type="evidence" value="ECO:0007669"/>
    <property type="project" value="InterPro"/>
</dbReference>
<keyword evidence="7 8" id="KW-0694">RNA-binding</keyword>
<dbReference type="PANTHER" id="PTHR11252">
    <property type="entry name" value="POLYRIBONUCLEOTIDE NUCLEOTIDYLTRANSFERASE"/>
    <property type="match status" value="1"/>
</dbReference>
<feature type="binding site" evidence="8">
    <location>
        <position position="484"/>
    </location>
    <ligand>
        <name>Mg(2+)</name>
        <dbReference type="ChEBI" id="CHEBI:18420"/>
    </ligand>
</feature>
<dbReference type="PROSITE" id="PS50126">
    <property type="entry name" value="S1"/>
    <property type="match status" value="1"/>
</dbReference>
<evidence type="ECO:0000256" key="7">
    <source>
        <dbReference type="ARBA" id="ARBA00022884"/>
    </source>
</evidence>
<evidence type="ECO:0000256" key="4">
    <source>
        <dbReference type="ARBA" id="ARBA00022695"/>
    </source>
</evidence>
<dbReference type="Gene3D" id="3.30.1370.10">
    <property type="entry name" value="K Homology domain, type 1"/>
    <property type="match status" value="1"/>
</dbReference>
<dbReference type="FunFam" id="3.30.230.70:FF:000002">
    <property type="entry name" value="Polyribonucleotide nucleotidyltransferase"/>
    <property type="match status" value="1"/>
</dbReference>
<comment type="subcellular location">
    <subcellularLocation>
        <location evidence="8">Cytoplasm</location>
    </subcellularLocation>
</comment>
<dbReference type="InterPro" id="IPR003029">
    <property type="entry name" value="S1_domain"/>
</dbReference>
<evidence type="ECO:0000256" key="2">
    <source>
        <dbReference type="ARBA" id="ARBA00022490"/>
    </source>
</evidence>
<dbReference type="Pfam" id="PF01138">
    <property type="entry name" value="RNase_PH"/>
    <property type="match status" value="2"/>
</dbReference>
<dbReference type="Pfam" id="PF03726">
    <property type="entry name" value="PNPase"/>
    <property type="match status" value="1"/>
</dbReference>
<dbReference type="InterPro" id="IPR015848">
    <property type="entry name" value="PNPase_PH_RNA-bd_bac/org-type"/>
</dbReference>
<dbReference type="InterPro" id="IPR036345">
    <property type="entry name" value="ExoRNase_PH_dom2_sf"/>
</dbReference>
<dbReference type="InterPro" id="IPR012162">
    <property type="entry name" value="PNPase"/>
</dbReference>
<dbReference type="GO" id="GO:0006402">
    <property type="term" value="P:mRNA catabolic process"/>
    <property type="evidence" value="ECO:0007669"/>
    <property type="project" value="UniProtKB-UniRule"/>
</dbReference>
<keyword evidence="5 8" id="KW-0479">Metal-binding</keyword>
<accession>A0A1F5YQ47</accession>
<sequence>MVHKVEKVIGGKTLSLETGRMAKQAHGSTFLQYGETSVLVTVVESQDPKEGADFLPLFVDYRERSYAGGKIPGGFFKREGRPSDREILSARLIDRPIRPMFPEGYHFDIVVMVTVLSSDQENPADMLGLIGASTSLALSQIPVTELVAGVRVGYIDGQYVLNPTFEQSKRSELSLVVAGTRDAIVMVEGGAEELPAETVLGGLEFARVGINEILDLVEELARAAGVPKKQFVAEEIDHGLREKVTALVESPLDEILRTADKIERENRYHQLVLDTAAALAEQFPEQKNRISAVIDELEKKKMRRMVLTEGRRIDGRKLDEIRDITCEIQVLPRVHGSALFTRGQTQALALVTLGTSLDSQVIDGIEQQEYRKYFMLHYNFPSFSVGEAGIPRGPGRREIGHGALAERALLPIIPKAEGFPYTIRLVSDILESNGSSSMASVCGGSLALMDAGVPVSTGVAGIAMGLICEKEGVAILSDILGAEDHLGDMDFKVAGTRKGITAFQLDSKIGGIQLDVLRQAMEQACNGYRHILGIMERAIDTPRPEISQYAPRIHTMKVHPDKIREIIGPGGKIIRKICEETGAKIEIEDDGTVTIASNDEAACEMAIRRIQDIVQEPEVGRIYDSVVKTVTSFGAFVEFLPGREGLVHISELQKERVNDIEKVVKVGDKFKVKLVGIDKQNRVRLSKVAAMEEEEAGN</sequence>
<evidence type="ECO:0000256" key="5">
    <source>
        <dbReference type="ARBA" id="ARBA00022723"/>
    </source>
</evidence>
<feature type="domain" description="S1 motif" evidence="9">
    <location>
        <begin position="620"/>
        <end position="688"/>
    </location>
</feature>
<evidence type="ECO:0000256" key="1">
    <source>
        <dbReference type="ARBA" id="ARBA00007404"/>
    </source>
</evidence>
<dbReference type="PIRSF" id="PIRSF005499">
    <property type="entry name" value="PNPase"/>
    <property type="match status" value="1"/>
</dbReference>
<dbReference type="GO" id="GO:0005829">
    <property type="term" value="C:cytosol"/>
    <property type="evidence" value="ECO:0007669"/>
    <property type="project" value="UniProtKB-ARBA"/>
</dbReference>
<dbReference type="CDD" id="cd02393">
    <property type="entry name" value="KH-I_PNPase"/>
    <property type="match status" value="1"/>
</dbReference>
<dbReference type="CDD" id="cd04472">
    <property type="entry name" value="S1_PNPase"/>
    <property type="match status" value="1"/>
</dbReference>
<dbReference type="SUPFAM" id="SSF55666">
    <property type="entry name" value="Ribonuclease PH domain 2-like"/>
    <property type="match status" value="2"/>
</dbReference>
<comment type="caution">
    <text evidence="10">The sequence shown here is derived from an EMBL/GenBank/DDBJ whole genome shotgun (WGS) entry which is preliminary data.</text>
</comment>
<dbReference type="Gene3D" id="3.30.230.70">
    <property type="entry name" value="GHMP Kinase, N-terminal domain"/>
    <property type="match status" value="2"/>
</dbReference>
<dbReference type="Pfam" id="PF00575">
    <property type="entry name" value="S1"/>
    <property type="match status" value="1"/>
</dbReference>
<dbReference type="GO" id="GO:0004654">
    <property type="term" value="F:polyribonucleotide nucleotidyltransferase activity"/>
    <property type="evidence" value="ECO:0007669"/>
    <property type="project" value="UniProtKB-UniRule"/>
</dbReference>
<dbReference type="PROSITE" id="PS50084">
    <property type="entry name" value="KH_TYPE_1"/>
    <property type="match status" value="1"/>
</dbReference>
<dbReference type="AlphaFoldDB" id="A0A1F5YQ47"/>
<dbReference type="SMART" id="SM00316">
    <property type="entry name" value="S1"/>
    <property type="match status" value="1"/>
</dbReference>